<dbReference type="EMBL" id="CAXIEN010000266">
    <property type="protein sequence ID" value="CAL1290578.1"/>
    <property type="molecule type" value="Genomic_DNA"/>
</dbReference>
<dbReference type="Proteomes" id="UP001497382">
    <property type="component" value="Unassembled WGS sequence"/>
</dbReference>
<sequence>MKYEPNVQHVNICQGEFQIFGKMVEYRIVVEYSLHPSLLELCEIVCYLRKVMTLLSHHELLQFVNKKGLRNLDLLLTSSIE</sequence>
<gene>
    <name evidence="2" type="ORF">LARSCL_LOCUS16571</name>
    <name evidence="1" type="ORF">LARSCL_LOCUS7204</name>
</gene>
<keyword evidence="3" id="KW-1185">Reference proteome</keyword>
<protein>
    <submittedName>
        <fullName evidence="1">Uncharacterized protein</fullName>
    </submittedName>
</protein>
<dbReference type="EMBL" id="CAXIEN010000071">
    <property type="protein sequence ID" value="CAL1273973.1"/>
    <property type="molecule type" value="Genomic_DNA"/>
</dbReference>
<organism evidence="1 3">
    <name type="scientific">Larinioides sclopetarius</name>
    <dbReference type="NCBI Taxonomy" id="280406"/>
    <lineage>
        <taxon>Eukaryota</taxon>
        <taxon>Metazoa</taxon>
        <taxon>Ecdysozoa</taxon>
        <taxon>Arthropoda</taxon>
        <taxon>Chelicerata</taxon>
        <taxon>Arachnida</taxon>
        <taxon>Araneae</taxon>
        <taxon>Araneomorphae</taxon>
        <taxon>Entelegynae</taxon>
        <taxon>Araneoidea</taxon>
        <taxon>Araneidae</taxon>
        <taxon>Larinioides</taxon>
    </lineage>
</organism>
<name>A0AAV1ZS35_9ARAC</name>
<evidence type="ECO:0000313" key="1">
    <source>
        <dbReference type="EMBL" id="CAL1273973.1"/>
    </source>
</evidence>
<dbReference type="AlphaFoldDB" id="A0AAV1ZS35"/>
<comment type="caution">
    <text evidence="1">The sequence shown here is derived from an EMBL/GenBank/DDBJ whole genome shotgun (WGS) entry which is preliminary data.</text>
</comment>
<proteinExistence type="predicted"/>
<accession>A0AAV1ZS35</accession>
<reference evidence="1 3" key="1">
    <citation type="submission" date="2024-04" db="EMBL/GenBank/DDBJ databases">
        <authorList>
            <person name="Rising A."/>
            <person name="Reimegard J."/>
            <person name="Sonavane S."/>
            <person name="Akerstrom W."/>
            <person name="Nylinder S."/>
            <person name="Hedman E."/>
            <person name="Kallberg Y."/>
        </authorList>
    </citation>
    <scope>NUCLEOTIDE SEQUENCE [LARGE SCALE GENOMIC DNA]</scope>
</reference>
<evidence type="ECO:0000313" key="2">
    <source>
        <dbReference type="EMBL" id="CAL1290578.1"/>
    </source>
</evidence>
<evidence type="ECO:0000313" key="3">
    <source>
        <dbReference type="Proteomes" id="UP001497382"/>
    </source>
</evidence>